<feature type="chain" id="PRO_5045085202" evidence="1">
    <location>
        <begin position="26"/>
        <end position="528"/>
    </location>
</feature>
<dbReference type="GO" id="GO:0008233">
    <property type="term" value="F:peptidase activity"/>
    <property type="evidence" value="ECO:0007669"/>
    <property type="project" value="UniProtKB-KW"/>
</dbReference>
<feature type="domain" description="Tail specific protease" evidence="2">
    <location>
        <begin position="259"/>
        <end position="409"/>
    </location>
</feature>
<keyword evidence="6" id="KW-1185">Reference proteome</keyword>
<gene>
    <name evidence="5" type="ORF">FHS28_002165</name>
</gene>
<evidence type="ECO:0000259" key="2">
    <source>
        <dbReference type="Pfam" id="PF03572"/>
    </source>
</evidence>
<organism evidence="5 6">
    <name type="scientific">Roseateles terrae</name>
    <dbReference type="NCBI Taxonomy" id="431060"/>
    <lineage>
        <taxon>Bacteria</taxon>
        <taxon>Pseudomonadati</taxon>
        <taxon>Pseudomonadota</taxon>
        <taxon>Betaproteobacteria</taxon>
        <taxon>Burkholderiales</taxon>
        <taxon>Sphaerotilaceae</taxon>
        <taxon>Roseateles</taxon>
    </lineage>
</organism>
<dbReference type="InterPro" id="IPR041489">
    <property type="entry name" value="PDZ_6"/>
</dbReference>
<evidence type="ECO:0000259" key="4">
    <source>
        <dbReference type="Pfam" id="PF18294"/>
    </source>
</evidence>
<evidence type="ECO:0000313" key="5">
    <source>
        <dbReference type="EMBL" id="MBB3194769.1"/>
    </source>
</evidence>
<feature type="domain" description="Peptidase S41 N-terminal" evidence="4">
    <location>
        <begin position="72"/>
        <end position="133"/>
    </location>
</feature>
<dbReference type="EMBL" id="JACHXO010000003">
    <property type="protein sequence ID" value="MBB3194769.1"/>
    <property type="molecule type" value="Genomic_DNA"/>
</dbReference>
<protein>
    <submittedName>
        <fullName evidence="5">C-terminal processing protease CtpA/Prc</fullName>
    </submittedName>
</protein>
<feature type="domain" description="PDZ" evidence="3">
    <location>
        <begin position="169"/>
        <end position="200"/>
    </location>
</feature>
<dbReference type="SUPFAM" id="SSF50156">
    <property type="entry name" value="PDZ domain-like"/>
    <property type="match status" value="1"/>
</dbReference>
<dbReference type="Pfam" id="PF18294">
    <property type="entry name" value="Pept_S41_N"/>
    <property type="match status" value="1"/>
</dbReference>
<evidence type="ECO:0000313" key="6">
    <source>
        <dbReference type="Proteomes" id="UP000574369"/>
    </source>
</evidence>
<evidence type="ECO:0000259" key="3">
    <source>
        <dbReference type="Pfam" id="PF17820"/>
    </source>
</evidence>
<dbReference type="Pfam" id="PF17820">
    <property type="entry name" value="PDZ_6"/>
    <property type="match status" value="1"/>
</dbReference>
<comment type="caution">
    <text evidence="5">The sequence shown here is derived from an EMBL/GenBank/DDBJ whole genome shotgun (WGS) entry which is preliminary data.</text>
</comment>
<keyword evidence="5" id="KW-0645">Protease</keyword>
<dbReference type="InterPro" id="IPR029045">
    <property type="entry name" value="ClpP/crotonase-like_dom_sf"/>
</dbReference>
<dbReference type="InterPro" id="IPR036034">
    <property type="entry name" value="PDZ_sf"/>
</dbReference>
<dbReference type="Gene3D" id="3.90.226.10">
    <property type="entry name" value="2-enoyl-CoA Hydratase, Chain A, domain 1"/>
    <property type="match status" value="1"/>
</dbReference>
<evidence type="ECO:0000256" key="1">
    <source>
        <dbReference type="SAM" id="SignalP"/>
    </source>
</evidence>
<dbReference type="InterPro" id="IPR041613">
    <property type="entry name" value="Pept_S41_N"/>
</dbReference>
<dbReference type="SUPFAM" id="SSF52096">
    <property type="entry name" value="ClpP/crotonase"/>
    <property type="match status" value="1"/>
</dbReference>
<proteinExistence type="predicted"/>
<dbReference type="GO" id="GO:0006508">
    <property type="term" value="P:proteolysis"/>
    <property type="evidence" value="ECO:0007669"/>
    <property type="project" value="UniProtKB-KW"/>
</dbReference>
<name>A0ABR6GRR9_9BURK</name>
<keyword evidence="5" id="KW-0378">Hydrolase</keyword>
<dbReference type="Pfam" id="PF03572">
    <property type="entry name" value="Peptidase_S41"/>
    <property type="match status" value="1"/>
</dbReference>
<sequence>MTLPATLRRTRLALAGAATILVLQACGGGGGSDSGGGSAPPPPVNSATYAQQCAPNNLEAPANLRTASLSTEKNWVRAYMDEAYLWRDEVPGVDPSSAKYSGSDVGAALDAYFTDLLTPKVTASGKLKDQFSFVMSTREWNSLSGSGVVLGYGVEWHLAQATPPRQIRVAYVEPNSPAAAAGVQRGDTLVTADGVSADDPTSTGVSALNEALYPTRSGSHRLVLQPNGGGSRDLTLTATNVTKTPVLTSQVITAADNTKVGYMVFNDHIATAESQLITAMQNFKTQGVSDLVLDLRYNGGGYLFIASELAYMIAGPTPTAGKTFEQLRYNSLRSAETNSQSSKTPFYDTSCNLVNDRCSGTPVPLPTLNLKRVFVLAQEGTCSASEAIINGLRGVDVQVVLVGGTTCGKPYGFTGKDNCGYSYFPIEFVGTNNKGFGDYADGFVAAGSGATGVPGCSMDDDFSRPLGDASERMLAAALQYRSNGTCPTKPFGMEGRAKTLSARSSSDSVALSLQRLAARSNRILGGRQ</sequence>
<accession>A0ABR6GRR9</accession>
<keyword evidence="1" id="KW-0732">Signal</keyword>
<dbReference type="InterPro" id="IPR005151">
    <property type="entry name" value="Tail-specific_protease"/>
</dbReference>
<dbReference type="PANTHER" id="PTHR32060">
    <property type="entry name" value="TAIL-SPECIFIC PROTEASE"/>
    <property type="match status" value="1"/>
</dbReference>
<feature type="signal peptide" evidence="1">
    <location>
        <begin position="1"/>
        <end position="25"/>
    </location>
</feature>
<dbReference type="Gene3D" id="2.30.42.10">
    <property type="match status" value="1"/>
</dbReference>
<reference evidence="5 6" key="1">
    <citation type="submission" date="2020-08" db="EMBL/GenBank/DDBJ databases">
        <title>Genomic Encyclopedia of Type Strains, Phase III (KMG-III): the genomes of soil and plant-associated and newly described type strains.</title>
        <authorList>
            <person name="Whitman W."/>
        </authorList>
    </citation>
    <scope>NUCLEOTIDE SEQUENCE [LARGE SCALE GENOMIC DNA]</scope>
    <source>
        <strain evidence="5 6">CECT 7247</strain>
    </source>
</reference>
<dbReference type="CDD" id="cd07561">
    <property type="entry name" value="Peptidase_S41_CPP_like"/>
    <property type="match status" value="1"/>
</dbReference>
<dbReference type="RefSeq" id="WP_088452791.1">
    <property type="nucleotide sequence ID" value="NZ_JACHXO010000003.1"/>
</dbReference>
<dbReference type="PANTHER" id="PTHR32060:SF30">
    <property type="entry name" value="CARBOXY-TERMINAL PROCESSING PROTEASE CTPA"/>
    <property type="match status" value="1"/>
</dbReference>
<dbReference type="Gene3D" id="3.30.750.170">
    <property type="match status" value="1"/>
</dbReference>
<dbReference type="Proteomes" id="UP000574369">
    <property type="component" value="Unassembled WGS sequence"/>
</dbReference>